<dbReference type="EMBL" id="FNVN01000001">
    <property type="protein sequence ID" value="SEF95933.1"/>
    <property type="molecule type" value="Genomic_DNA"/>
</dbReference>
<feature type="compositionally biased region" description="Basic and acidic residues" evidence="2">
    <location>
        <begin position="41"/>
        <end position="50"/>
    </location>
</feature>
<evidence type="ECO:0000259" key="3">
    <source>
        <dbReference type="PROSITE" id="PS50966"/>
    </source>
</evidence>
<reference evidence="4 5" key="1">
    <citation type="submission" date="2016-10" db="EMBL/GenBank/DDBJ databases">
        <authorList>
            <person name="de Groot N.N."/>
        </authorList>
    </citation>
    <scope>NUCLEOTIDE SEQUENCE [LARGE SCALE GENOMIC DNA]</scope>
    <source>
        <strain evidence="4 5">CGMCC 1.10331</strain>
    </source>
</reference>
<keyword evidence="1" id="KW-0862">Zinc</keyword>
<protein>
    <recommendedName>
        <fullName evidence="3">SWIM-type domain-containing protein</fullName>
    </recommendedName>
</protein>
<feature type="region of interest" description="Disordered" evidence="2">
    <location>
        <begin position="1"/>
        <end position="92"/>
    </location>
</feature>
<name>A0A1H5W952_9EURY</name>
<feature type="domain" description="SWIM-type" evidence="3">
    <location>
        <begin position="140"/>
        <end position="186"/>
    </location>
</feature>
<keyword evidence="1" id="KW-0479">Metal-binding</keyword>
<dbReference type="GO" id="GO:0008270">
    <property type="term" value="F:zinc ion binding"/>
    <property type="evidence" value="ECO:0007669"/>
    <property type="project" value="UniProtKB-KW"/>
</dbReference>
<keyword evidence="1" id="KW-0863">Zinc-finger</keyword>
<dbReference type="InterPro" id="IPR007527">
    <property type="entry name" value="Znf_SWIM"/>
</dbReference>
<dbReference type="AlphaFoldDB" id="A0A1H5W952"/>
<proteinExistence type="predicted"/>
<keyword evidence="5" id="KW-1185">Reference proteome</keyword>
<gene>
    <name evidence="4" type="ORF">SAMN04488133_1202</name>
</gene>
<dbReference type="PROSITE" id="PS50966">
    <property type="entry name" value="ZF_SWIM"/>
    <property type="match status" value="1"/>
</dbReference>
<evidence type="ECO:0000256" key="1">
    <source>
        <dbReference type="PROSITE-ProRule" id="PRU00325"/>
    </source>
</evidence>
<sequence>MRSVRAGRATGEVLSGPGEERTVNDGDGSGGDESGGPQDSGGRDGGRARDTGTASDSESSRDAGSGGGDESVPDAEARDDDFVVPTETGTDAETAWRRELAERGELTPDAVDALISRHDDRGARAVEAVSEGRVKRYRDFTVVVGHEDEYVVEDGGCTCKDSAYNLDPEDPTERCWHVLAVAIAERIGEVDHHEMWYSEVRDFL</sequence>
<dbReference type="Proteomes" id="UP000236740">
    <property type="component" value="Unassembled WGS sequence"/>
</dbReference>
<evidence type="ECO:0000313" key="4">
    <source>
        <dbReference type="EMBL" id="SEF95933.1"/>
    </source>
</evidence>
<evidence type="ECO:0000256" key="2">
    <source>
        <dbReference type="SAM" id="MobiDB-lite"/>
    </source>
</evidence>
<accession>A0A1H5W952</accession>
<evidence type="ECO:0000313" key="5">
    <source>
        <dbReference type="Proteomes" id="UP000236740"/>
    </source>
</evidence>
<organism evidence="4 5">
    <name type="scientific">Halobellus limi</name>
    <dbReference type="NCBI Taxonomy" id="699433"/>
    <lineage>
        <taxon>Archaea</taxon>
        <taxon>Methanobacteriati</taxon>
        <taxon>Methanobacteriota</taxon>
        <taxon>Stenosarchaea group</taxon>
        <taxon>Halobacteria</taxon>
        <taxon>Halobacteriales</taxon>
        <taxon>Haloferacaceae</taxon>
        <taxon>Halobellus</taxon>
    </lineage>
</organism>